<evidence type="ECO:0000313" key="11">
    <source>
        <dbReference type="EMBL" id="NXS65374.1"/>
    </source>
</evidence>
<keyword evidence="6" id="KW-0378">Hydrolase</keyword>
<dbReference type="EMBL" id="VYZV01002918">
    <property type="protein sequence ID" value="NXS65374.1"/>
    <property type="molecule type" value="Genomic_DNA"/>
</dbReference>
<dbReference type="InterPro" id="IPR036397">
    <property type="entry name" value="RNaseH_sf"/>
</dbReference>
<evidence type="ECO:0000256" key="1">
    <source>
        <dbReference type="ARBA" id="ARBA00022679"/>
    </source>
</evidence>
<organism evidence="11 12">
    <name type="scientific">Pandion haliaetus</name>
    <name type="common">Osprey</name>
    <name type="synonym">Falco haliaetus</name>
    <dbReference type="NCBI Taxonomy" id="56262"/>
    <lineage>
        <taxon>Eukaryota</taxon>
        <taxon>Metazoa</taxon>
        <taxon>Chordata</taxon>
        <taxon>Craniata</taxon>
        <taxon>Vertebrata</taxon>
        <taxon>Euteleostomi</taxon>
        <taxon>Archelosauria</taxon>
        <taxon>Archosauria</taxon>
        <taxon>Dinosauria</taxon>
        <taxon>Saurischia</taxon>
        <taxon>Theropoda</taxon>
        <taxon>Coelurosauria</taxon>
        <taxon>Aves</taxon>
        <taxon>Neognathae</taxon>
        <taxon>Neoaves</taxon>
        <taxon>Telluraves</taxon>
        <taxon>Accipitrimorphae</taxon>
        <taxon>Accipitriformes</taxon>
        <taxon>Pandionidae</taxon>
        <taxon>Pandion</taxon>
    </lineage>
</organism>
<dbReference type="InterPro" id="IPR012337">
    <property type="entry name" value="RNaseH-like_sf"/>
</dbReference>
<feature type="domain" description="Integrase-type" evidence="9">
    <location>
        <begin position="141"/>
        <end position="182"/>
    </location>
</feature>
<evidence type="ECO:0000256" key="6">
    <source>
        <dbReference type="ARBA" id="ARBA00022801"/>
    </source>
</evidence>
<evidence type="ECO:0000259" key="10">
    <source>
        <dbReference type="PROSITE" id="PS50879"/>
    </source>
</evidence>
<name>A0A7L2W4D9_PANHA</name>
<keyword evidence="2" id="KW-0548">Nucleotidyltransferase</keyword>
<dbReference type="SUPFAM" id="SSF53098">
    <property type="entry name" value="Ribonuclease H-like"/>
    <property type="match status" value="1"/>
</dbReference>
<dbReference type="InterPro" id="IPR017856">
    <property type="entry name" value="Integrase-like_N"/>
</dbReference>
<dbReference type="AlphaFoldDB" id="A0A7L2W4D9"/>
<evidence type="ECO:0000256" key="4">
    <source>
        <dbReference type="ARBA" id="ARBA00022723"/>
    </source>
</evidence>
<protein>
    <submittedName>
        <fullName evidence="11">POL1 protein</fullName>
    </submittedName>
</protein>
<evidence type="ECO:0000256" key="2">
    <source>
        <dbReference type="ARBA" id="ARBA00022695"/>
    </source>
</evidence>
<feature type="domain" description="RNase H type-1" evidence="10">
    <location>
        <begin position="11"/>
        <end position="142"/>
    </location>
</feature>
<dbReference type="SUPFAM" id="SSF46919">
    <property type="entry name" value="N-terminal Zn binding domain of HIV integrase"/>
    <property type="match status" value="1"/>
</dbReference>
<evidence type="ECO:0000256" key="7">
    <source>
        <dbReference type="ARBA" id="ARBA00022918"/>
    </source>
</evidence>
<gene>
    <name evidence="11" type="primary">Pol_0</name>
    <name evidence="11" type="ORF">PANHAL_R13608</name>
</gene>
<evidence type="ECO:0000313" key="12">
    <source>
        <dbReference type="Proteomes" id="UP000580171"/>
    </source>
</evidence>
<feature type="non-terminal residue" evidence="11">
    <location>
        <position position="183"/>
    </location>
</feature>
<evidence type="ECO:0000256" key="5">
    <source>
        <dbReference type="ARBA" id="ARBA00022759"/>
    </source>
</evidence>
<dbReference type="OrthoDB" id="9350948at2759"/>
<dbReference type="InterPro" id="IPR002156">
    <property type="entry name" value="RNaseH_domain"/>
</dbReference>
<dbReference type="PROSITE" id="PS50876">
    <property type="entry name" value="ZF_INTEGRASE"/>
    <property type="match status" value="1"/>
</dbReference>
<dbReference type="PROSITE" id="PS50879">
    <property type="entry name" value="RNASE_H_1"/>
    <property type="match status" value="1"/>
</dbReference>
<keyword evidence="3" id="KW-0540">Nuclease</keyword>
<keyword evidence="8" id="KW-0863">Zinc-finger</keyword>
<dbReference type="GO" id="GO:0008270">
    <property type="term" value="F:zinc ion binding"/>
    <property type="evidence" value="ECO:0007669"/>
    <property type="project" value="UniProtKB-KW"/>
</dbReference>
<proteinExistence type="predicted"/>
<dbReference type="PANTHER" id="PTHR41694">
    <property type="entry name" value="ENDOGENOUS RETROVIRUS GROUP K MEMBER POL PROTEIN"/>
    <property type="match status" value="1"/>
</dbReference>
<dbReference type="Pfam" id="PF00075">
    <property type="entry name" value="RNase_H"/>
    <property type="match status" value="1"/>
</dbReference>
<dbReference type="GO" id="GO:0003964">
    <property type="term" value="F:RNA-directed DNA polymerase activity"/>
    <property type="evidence" value="ECO:0007669"/>
    <property type="project" value="UniProtKB-KW"/>
</dbReference>
<dbReference type="PANTHER" id="PTHR41694:SF3">
    <property type="entry name" value="RNA-DIRECTED DNA POLYMERASE-RELATED"/>
    <property type="match status" value="1"/>
</dbReference>
<dbReference type="GO" id="GO:0035613">
    <property type="term" value="F:RNA stem-loop binding"/>
    <property type="evidence" value="ECO:0007669"/>
    <property type="project" value="TreeGrafter"/>
</dbReference>
<keyword evidence="4" id="KW-0479">Metal-binding</keyword>
<sequence>PQWERRVVTEPQSGPTVFTDASSKTNMAVVVWQDKGQWLRNVYTQPNCSVQHLEALAVAQAIQLWPETHTNIVTDSMSVFKLLKNMSCPGWAGRPIAIMLESALQRRSSTIAIIHVNSHSTVKGFYQEGNDKADKAALGIWTLTRARELHAWLHLGAKALAKHCDIALSQARDVVSTCAHCQR</sequence>
<reference evidence="11 12" key="1">
    <citation type="submission" date="2019-09" db="EMBL/GenBank/DDBJ databases">
        <title>Bird 10,000 Genomes (B10K) Project - Family phase.</title>
        <authorList>
            <person name="Zhang G."/>
        </authorList>
    </citation>
    <scope>NUCLEOTIDE SEQUENCE [LARGE SCALE GENOMIC DNA]</scope>
    <source>
        <strain evidence="11">B10K-DU-012-58</strain>
        <tissue evidence="11">Muscle</tissue>
    </source>
</reference>
<keyword evidence="7" id="KW-0695">RNA-directed DNA polymerase</keyword>
<dbReference type="Pfam" id="PF02022">
    <property type="entry name" value="Integrase_Zn"/>
    <property type="match status" value="1"/>
</dbReference>
<dbReference type="Gene3D" id="3.30.420.10">
    <property type="entry name" value="Ribonuclease H-like superfamily/Ribonuclease H"/>
    <property type="match status" value="1"/>
</dbReference>
<evidence type="ECO:0000259" key="9">
    <source>
        <dbReference type="PROSITE" id="PS50876"/>
    </source>
</evidence>
<dbReference type="Gene3D" id="1.10.10.200">
    <property type="match status" value="1"/>
</dbReference>
<dbReference type="InterPro" id="IPR003308">
    <property type="entry name" value="Integrase_Zn-bd_dom_N"/>
</dbReference>
<keyword evidence="5" id="KW-0255">Endonuclease</keyword>
<dbReference type="Proteomes" id="UP000580171">
    <property type="component" value="Unassembled WGS sequence"/>
</dbReference>
<evidence type="ECO:0000256" key="3">
    <source>
        <dbReference type="ARBA" id="ARBA00022722"/>
    </source>
</evidence>
<dbReference type="GO" id="GO:0004523">
    <property type="term" value="F:RNA-DNA hybrid ribonuclease activity"/>
    <property type="evidence" value="ECO:0007669"/>
    <property type="project" value="InterPro"/>
</dbReference>
<comment type="caution">
    <text evidence="11">The sequence shown here is derived from an EMBL/GenBank/DDBJ whole genome shotgun (WGS) entry which is preliminary data.</text>
</comment>
<evidence type="ECO:0000256" key="8">
    <source>
        <dbReference type="PROSITE-ProRule" id="PRU00450"/>
    </source>
</evidence>
<keyword evidence="1" id="KW-0808">Transferase</keyword>
<feature type="non-terminal residue" evidence="11">
    <location>
        <position position="1"/>
    </location>
</feature>
<keyword evidence="8" id="KW-0862">Zinc</keyword>
<accession>A0A7L2W4D9</accession>
<keyword evidence="12" id="KW-1185">Reference proteome</keyword>